<organism evidence="1 2">
    <name type="scientific">Trichonephila clavata</name>
    <name type="common">Joro spider</name>
    <name type="synonym">Nephila clavata</name>
    <dbReference type="NCBI Taxonomy" id="2740835"/>
    <lineage>
        <taxon>Eukaryota</taxon>
        <taxon>Metazoa</taxon>
        <taxon>Ecdysozoa</taxon>
        <taxon>Arthropoda</taxon>
        <taxon>Chelicerata</taxon>
        <taxon>Arachnida</taxon>
        <taxon>Araneae</taxon>
        <taxon>Araneomorphae</taxon>
        <taxon>Entelegynae</taxon>
        <taxon>Araneoidea</taxon>
        <taxon>Nephilidae</taxon>
        <taxon>Trichonephila</taxon>
    </lineage>
</organism>
<dbReference type="AlphaFoldDB" id="A0A8X6IKM5"/>
<reference evidence="1" key="1">
    <citation type="submission" date="2020-07" db="EMBL/GenBank/DDBJ databases">
        <title>Multicomponent nature underlies the extraordinary mechanical properties of spider dragline silk.</title>
        <authorList>
            <person name="Kono N."/>
            <person name="Nakamura H."/>
            <person name="Mori M."/>
            <person name="Yoshida Y."/>
            <person name="Ohtoshi R."/>
            <person name="Malay A.D."/>
            <person name="Moran D.A.P."/>
            <person name="Tomita M."/>
            <person name="Numata K."/>
            <person name="Arakawa K."/>
        </authorList>
    </citation>
    <scope>NUCLEOTIDE SEQUENCE</scope>
</reference>
<dbReference type="EMBL" id="BMAO01035869">
    <property type="protein sequence ID" value="GFR06555.1"/>
    <property type="molecule type" value="Genomic_DNA"/>
</dbReference>
<comment type="caution">
    <text evidence="1">The sequence shown here is derived from an EMBL/GenBank/DDBJ whole genome shotgun (WGS) entry which is preliminary data.</text>
</comment>
<sequence length="176" mass="19710">MQVRQDDRDVAEGKRLKPAKVHSLPFIGYNLPTNITAISVRASILKINWDMYFVKGRPSFGVCIVRSHIILHVLANSMGLSYYKYDVGYCNTMLPLSISAMPFRTAANLAQLLQNASQQTLADRHLLIFLFLGPPSRGLFKVFRGPGLVLLVSTWDWCLGPVDESSLTLSHFEISL</sequence>
<keyword evidence="2" id="KW-1185">Reference proteome</keyword>
<evidence type="ECO:0000313" key="2">
    <source>
        <dbReference type="Proteomes" id="UP000887116"/>
    </source>
</evidence>
<dbReference type="Proteomes" id="UP000887116">
    <property type="component" value="Unassembled WGS sequence"/>
</dbReference>
<gene>
    <name evidence="1" type="ORF">TNCT_565871</name>
</gene>
<protein>
    <submittedName>
        <fullName evidence="1">Uncharacterized protein</fullName>
    </submittedName>
</protein>
<name>A0A8X6IKM5_TRICU</name>
<evidence type="ECO:0000313" key="1">
    <source>
        <dbReference type="EMBL" id="GFR06555.1"/>
    </source>
</evidence>
<accession>A0A8X6IKM5</accession>
<proteinExistence type="predicted"/>